<comment type="caution">
    <text evidence="1">The sequence shown here is derived from an EMBL/GenBank/DDBJ whole genome shotgun (WGS) entry which is preliminary data.</text>
</comment>
<evidence type="ECO:0000313" key="2">
    <source>
        <dbReference type="Proteomes" id="UP000605361"/>
    </source>
</evidence>
<sequence>MAGMRTARRILAGGVALAAAGWALRDVPAELGVRPLNSGPDRAARIRRSRQFANGAFVNPMAEPTAMLTTPPVGLLGELAKDREQR</sequence>
<organism evidence="1 2">
    <name type="scientific">Nonomuraea cypriaca</name>
    <dbReference type="NCBI Taxonomy" id="1187855"/>
    <lineage>
        <taxon>Bacteria</taxon>
        <taxon>Bacillati</taxon>
        <taxon>Actinomycetota</taxon>
        <taxon>Actinomycetes</taxon>
        <taxon>Streptosporangiales</taxon>
        <taxon>Streptosporangiaceae</taxon>
        <taxon>Nonomuraea</taxon>
    </lineage>
</organism>
<accession>A0A931ALE2</accession>
<dbReference type="EMBL" id="JADOGI010000531">
    <property type="protein sequence ID" value="MBF8194696.1"/>
    <property type="molecule type" value="Genomic_DNA"/>
</dbReference>
<dbReference type="AlphaFoldDB" id="A0A931ALE2"/>
<name>A0A931ALE2_9ACTN</name>
<dbReference type="GO" id="GO:0016787">
    <property type="term" value="F:hydrolase activity"/>
    <property type="evidence" value="ECO:0007669"/>
    <property type="project" value="UniProtKB-KW"/>
</dbReference>
<keyword evidence="2" id="KW-1185">Reference proteome</keyword>
<gene>
    <name evidence="1" type="ORF">ITP53_55430</name>
</gene>
<reference evidence="1" key="1">
    <citation type="submission" date="2020-11" db="EMBL/GenBank/DDBJ databases">
        <title>Whole-genome analyses of Nonomuraea sp. K274.</title>
        <authorList>
            <person name="Veyisoglu A."/>
        </authorList>
    </citation>
    <scope>NUCLEOTIDE SEQUENCE</scope>
    <source>
        <strain evidence="1">K274</strain>
    </source>
</reference>
<feature type="non-terminal residue" evidence="1">
    <location>
        <position position="86"/>
    </location>
</feature>
<proteinExistence type="predicted"/>
<protein>
    <submittedName>
        <fullName evidence="1">Zn-dependent hydrolase</fullName>
    </submittedName>
</protein>
<keyword evidence="1" id="KW-0378">Hydrolase</keyword>
<evidence type="ECO:0000313" key="1">
    <source>
        <dbReference type="EMBL" id="MBF8194696.1"/>
    </source>
</evidence>
<dbReference type="Proteomes" id="UP000605361">
    <property type="component" value="Unassembled WGS sequence"/>
</dbReference>